<dbReference type="PANTHER" id="PTHR13710:SF105">
    <property type="entry name" value="ATP-DEPENDENT DNA HELICASE Q1"/>
    <property type="match status" value="1"/>
</dbReference>
<name>A0A369J9B2_HYPMA</name>
<keyword evidence="2" id="KW-0238">DNA-binding</keyword>
<evidence type="ECO:0000256" key="1">
    <source>
        <dbReference type="ARBA" id="ARBA00005446"/>
    </source>
</evidence>
<dbReference type="OrthoDB" id="3260945at2759"/>
<evidence type="ECO:0000313" key="8">
    <source>
        <dbReference type="Proteomes" id="UP000076154"/>
    </source>
</evidence>
<proteinExistence type="inferred from homology"/>
<sequence length="408" mass="45712">MVFVELTHGLGGYEFPDLAWVFERGVKAVVYCATIDLQFRFALYGWNRYPAGVRRLDNVQMWNSLTSSAYNQRTLELFKDNPDTSVIIATIAFGMGMNVRNITNSINLGLPDMLEVLMQQNGRAGRDLRTESRGWTYVEGSLLSSVRKAVELESAEKESSGTVVRPSRALAKAVSRATTKRIDELDPNLNRLLQCHVLQMCLIAETNIIFGNPGPEVKENCKIAGHSLECSGCNTSWNSPPTVETSRTVLPIDSGPTPRAAKLDPLPTALLPPHLSKPHRADARSWLDDFARKRWALKNMASARYLPASALWSGITLEDILDHFHLLRTVVAIRVYLSGWKYCDDDDVALCHLTNELNQRYDKRIQKAKKAAVRKAKATCSRNKGLSRLVSLSIHSYSLLFELYRNGC</sequence>
<comment type="caution">
    <text evidence="7">The sequence shown here is derived from an EMBL/GenBank/DDBJ whole genome shotgun (WGS) entry which is preliminary data.</text>
</comment>
<dbReference type="GO" id="GO:0005737">
    <property type="term" value="C:cytoplasm"/>
    <property type="evidence" value="ECO:0007669"/>
    <property type="project" value="TreeGrafter"/>
</dbReference>
<comment type="similarity">
    <text evidence="1">Belongs to the helicase family. RecQ subfamily.</text>
</comment>
<comment type="catalytic activity">
    <reaction evidence="4">
        <text>Couples ATP hydrolysis with the unwinding of duplex DNA by translocating in the 3'-5' direction.</text>
        <dbReference type="EC" id="5.6.2.4"/>
    </reaction>
</comment>
<keyword evidence="8" id="KW-1185">Reference proteome</keyword>
<dbReference type="GO" id="GO:0005694">
    <property type="term" value="C:chromosome"/>
    <property type="evidence" value="ECO:0007669"/>
    <property type="project" value="TreeGrafter"/>
</dbReference>
<dbReference type="SUPFAM" id="SSF52540">
    <property type="entry name" value="P-loop containing nucleoside triphosphate hydrolases"/>
    <property type="match status" value="1"/>
</dbReference>
<evidence type="ECO:0000256" key="2">
    <source>
        <dbReference type="ARBA" id="ARBA00023125"/>
    </source>
</evidence>
<dbReference type="GO" id="GO:0009378">
    <property type="term" value="F:four-way junction helicase activity"/>
    <property type="evidence" value="ECO:0007669"/>
    <property type="project" value="TreeGrafter"/>
</dbReference>
<dbReference type="EMBL" id="LUEZ02000158">
    <property type="protein sequence ID" value="RDB15446.1"/>
    <property type="molecule type" value="Genomic_DNA"/>
</dbReference>
<evidence type="ECO:0000313" key="7">
    <source>
        <dbReference type="EMBL" id="RDB15446.1"/>
    </source>
</evidence>
<dbReference type="EC" id="5.6.2.4" evidence="5"/>
<dbReference type="GO" id="GO:0006310">
    <property type="term" value="P:DNA recombination"/>
    <property type="evidence" value="ECO:0007669"/>
    <property type="project" value="TreeGrafter"/>
</dbReference>
<keyword evidence="3" id="KW-0413">Isomerase</keyword>
<dbReference type="Proteomes" id="UP000076154">
    <property type="component" value="Unassembled WGS sequence"/>
</dbReference>
<dbReference type="GO" id="GO:0003677">
    <property type="term" value="F:DNA binding"/>
    <property type="evidence" value="ECO:0007669"/>
    <property type="project" value="UniProtKB-KW"/>
</dbReference>
<reference evidence="7" key="1">
    <citation type="submission" date="2018-04" db="EMBL/GenBank/DDBJ databases">
        <title>Whole genome sequencing of Hypsizygus marmoreus.</title>
        <authorList>
            <person name="Choi I.-G."/>
            <person name="Min B."/>
            <person name="Kim J.-G."/>
            <person name="Kim S."/>
            <person name="Oh Y.-L."/>
            <person name="Kong W.-S."/>
            <person name="Park H."/>
            <person name="Jeong J."/>
            <person name="Song E.-S."/>
        </authorList>
    </citation>
    <scope>NUCLEOTIDE SEQUENCE [LARGE SCALE GENOMIC DNA]</scope>
    <source>
        <strain evidence="7">51987-8</strain>
    </source>
</reference>
<dbReference type="Pfam" id="PF00271">
    <property type="entry name" value="Helicase_C"/>
    <property type="match status" value="1"/>
</dbReference>
<dbReference type="InParanoid" id="A0A369J9B2"/>
<evidence type="ECO:0000256" key="5">
    <source>
        <dbReference type="ARBA" id="ARBA00034808"/>
    </source>
</evidence>
<organism evidence="7 8">
    <name type="scientific">Hypsizygus marmoreus</name>
    <name type="common">White beech mushroom</name>
    <name type="synonym">Agaricus marmoreus</name>
    <dbReference type="NCBI Taxonomy" id="39966"/>
    <lineage>
        <taxon>Eukaryota</taxon>
        <taxon>Fungi</taxon>
        <taxon>Dikarya</taxon>
        <taxon>Basidiomycota</taxon>
        <taxon>Agaricomycotina</taxon>
        <taxon>Agaricomycetes</taxon>
        <taxon>Agaricomycetidae</taxon>
        <taxon>Agaricales</taxon>
        <taxon>Tricholomatineae</taxon>
        <taxon>Lyophyllaceae</taxon>
        <taxon>Hypsizygus</taxon>
    </lineage>
</organism>
<dbReference type="PANTHER" id="PTHR13710">
    <property type="entry name" value="DNA HELICASE RECQ FAMILY MEMBER"/>
    <property type="match status" value="1"/>
</dbReference>
<feature type="domain" description="Helicase C-terminal" evidence="6">
    <location>
        <begin position="14"/>
        <end position="171"/>
    </location>
</feature>
<evidence type="ECO:0000256" key="4">
    <source>
        <dbReference type="ARBA" id="ARBA00034617"/>
    </source>
</evidence>
<dbReference type="GO" id="GO:0006281">
    <property type="term" value="P:DNA repair"/>
    <property type="evidence" value="ECO:0007669"/>
    <property type="project" value="TreeGrafter"/>
</dbReference>
<dbReference type="Gene3D" id="3.40.50.300">
    <property type="entry name" value="P-loop containing nucleotide triphosphate hydrolases"/>
    <property type="match status" value="1"/>
</dbReference>
<dbReference type="GO" id="GO:0043138">
    <property type="term" value="F:3'-5' DNA helicase activity"/>
    <property type="evidence" value="ECO:0007669"/>
    <property type="project" value="UniProtKB-EC"/>
</dbReference>
<gene>
    <name evidence="7" type="ORF">Hypma_004155</name>
</gene>
<evidence type="ECO:0000256" key="3">
    <source>
        <dbReference type="ARBA" id="ARBA00023235"/>
    </source>
</evidence>
<dbReference type="PROSITE" id="PS51194">
    <property type="entry name" value="HELICASE_CTER"/>
    <property type="match status" value="1"/>
</dbReference>
<dbReference type="AlphaFoldDB" id="A0A369J9B2"/>
<dbReference type="InterPro" id="IPR001650">
    <property type="entry name" value="Helicase_C-like"/>
</dbReference>
<dbReference type="InterPro" id="IPR027417">
    <property type="entry name" value="P-loop_NTPase"/>
</dbReference>
<protein>
    <recommendedName>
        <fullName evidence="5">DNA 3'-5' helicase</fullName>
        <ecNumber evidence="5">5.6.2.4</ecNumber>
    </recommendedName>
</protein>
<evidence type="ECO:0000259" key="6">
    <source>
        <dbReference type="PROSITE" id="PS51194"/>
    </source>
</evidence>
<dbReference type="STRING" id="39966.A0A369J9B2"/>
<accession>A0A369J9B2</accession>